<gene>
    <name evidence="2" type="ORF">CW362_25920</name>
</gene>
<dbReference type="OrthoDB" id="2677885at2"/>
<dbReference type="Proteomes" id="UP000236178">
    <property type="component" value="Unassembled WGS sequence"/>
</dbReference>
<dbReference type="Pfam" id="PF03995">
    <property type="entry name" value="Inhibitor_I36"/>
    <property type="match status" value="1"/>
</dbReference>
<organism evidence="2 3">
    <name type="scientific">Streptomyces populi</name>
    <dbReference type="NCBI Taxonomy" id="2058924"/>
    <lineage>
        <taxon>Bacteria</taxon>
        <taxon>Bacillati</taxon>
        <taxon>Actinomycetota</taxon>
        <taxon>Actinomycetes</taxon>
        <taxon>Kitasatosporales</taxon>
        <taxon>Streptomycetaceae</taxon>
        <taxon>Streptomyces</taxon>
    </lineage>
</organism>
<dbReference type="EMBL" id="PJOS01000057">
    <property type="protein sequence ID" value="PKT70162.1"/>
    <property type="molecule type" value="Genomic_DNA"/>
</dbReference>
<proteinExistence type="predicted"/>
<evidence type="ECO:0000256" key="1">
    <source>
        <dbReference type="SAM" id="MobiDB-lite"/>
    </source>
</evidence>
<dbReference type="Gene3D" id="2.60.20.10">
    <property type="entry name" value="Crystallins"/>
    <property type="match status" value="1"/>
</dbReference>
<dbReference type="AlphaFoldDB" id="A0A2I0SJR0"/>
<sequence length="189" mass="19975">MRLGQRGSHRGHLIPETWPGPRPPAGFDRDGKGCPSTEHAGEYGWQPASVPEGIRHTVKNIRRSAAVAAVLAAGATALTISPASAADTTCSSGYACIYYHPNYQGAFFKQFPSIPNYSGYTFTASANGSDGAGQGVRNNAASVDNWDFNNAFTVYYHINYTGASQRFAAGGGGNFNSTLRNENASGKFG</sequence>
<name>A0A2I0SJR0_9ACTN</name>
<comment type="caution">
    <text evidence="2">The sequence shown here is derived from an EMBL/GenBank/DDBJ whole genome shotgun (WGS) entry which is preliminary data.</text>
</comment>
<feature type="region of interest" description="Disordered" evidence="1">
    <location>
        <begin position="1"/>
        <end position="48"/>
    </location>
</feature>
<evidence type="ECO:0008006" key="4">
    <source>
        <dbReference type="Google" id="ProtNLM"/>
    </source>
</evidence>
<reference evidence="2 3" key="1">
    <citation type="submission" date="2017-12" db="EMBL/GenBank/DDBJ databases">
        <title>Streptomyces populusis sp. nov., a novel endophytic actinobacterium isolated from stems of Populus adenopoda Maxim.</title>
        <authorList>
            <person name="Wang Z."/>
        </authorList>
    </citation>
    <scope>NUCLEOTIDE SEQUENCE [LARGE SCALE GENOMIC DNA]</scope>
    <source>
        <strain evidence="2 3">A249</strain>
    </source>
</reference>
<evidence type="ECO:0000313" key="3">
    <source>
        <dbReference type="Proteomes" id="UP000236178"/>
    </source>
</evidence>
<protein>
    <recommendedName>
        <fullName evidence="4">Peptidase M23</fullName>
    </recommendedName>
</protein>
<keyword evidence="3" id="KW-1185">Reference proteome</keyword>
<accession>A0A2I0SJR0</accession>
<evidence type="ECO:0000313" key="2">
    <source>
        <dbReference type="EMBL" id="PKT70162.1"/>
    </source>
</evidence>